<dbReference type="OrthoDB" id="34377at2157"/>
<evidence type="ECO:0000313" key="1">
    <source>
        <dbReference type="EMBL" id="AIM27708.1"/>
    </source>
</evidence>
<dbReference type="Proteomes" id="UP000062475">
    <property type="component" value="Chromosome"/>
</dbReference>
<organism evidence="1 7">
    <name type="scientific">Metallosphaera sedula</name>
    <dbReference type="NCBI Taxonomy" id="43687"/>
    <lineage>
        <taxon>Archaea</taxon>
        <taxon>Thermoproteota</taxon>
        <taxon>Thermoprotei</taxon>
        <taxon>Sulfolobales</taxon>
        <taxon>Sulfolobaceae</taxon>
        <taxon>Metallosphaera</taxon>
    </lineage>
</organism>
<sequence>MDFGIWLDGIVLDVDTTDSLYSNYKGGNVPVPMTTRVNVDWPGFYEKVRSRARIYLLSPYSCEDTQEILRKVGLAEKFVCNTGRTKPSKEPTERLVTENGLDPLNLVIIGSSPLDLLSARFYDSRIKVVCVVRRADCSRYSPFIQGKNLNEVLSSLERLKLLP</sequence>
<evidence type="ECO:0000313" key="12">
    <source>
        <dbReference type="Proteomes" id="UP000068832"/>
    </source>
</evidence>
<dbReference type="Proteomes" id="UP000029084">
    <property type="component" value="Chromosome"/>
</dbReference>
<accession>A0A088E6S9</accession>
<dbReference type="Proteomes" id="UP000056255">
    <property type="component" value="Chromosome"/>
</dbReference>
<dbReference type="EMBL" id="CP012174">
    <property type="protein sequence ID" value="AKV79053.1"/>
    <property type="molecule type" value="Genomic_DNA"/>
</dbReference>
<gene>
    <name evidence="1" type="ORF">HA72_1569</name>
    <name evidence="2" type="ORF">MsedA_1590</name>
    <name evidence="3" type="ORF">MsedB_1592</name>
    <name evidence="4" type="ORF">MsedC_1590</name>
    <name evidence="5" type="ORF">MsedD_1591</name>
    <name evidence="6" type="ORF">MsedE_1595</name>
</gene>
<evidence type="ECO:0000313" key="10">
    <source>
        <dbReference type="Proteomes" id="UP000062398"/>
    </source>
</evidence>
<dbReference type="EMBL" id="CP008822">
    <property type="protein sequence ID" value="AIM27708.1"/>
    <property type="molecule type" value="Genomic_DNA"/>
</dbReference>
<evidence type="ECO:0000313" key="11">
    <source>
        <dbReference type="Proteomes" id="UP000062475"/>
    </source>
</evidence>
<reference evidence="6 8" key="3">
    <citation type="submission" date="2015-07" db="EMBL/GenBank/DDBJ databases">
        <title>Physiological, transcriptional responses and genome re-sequencing of acid resistant extremely thermoacidophilic Metallosphaera sedula SARC-M1.</title>
        <authorList>
            <person name="Ai C."/>
            <person name="McCarthy S."/>
            <person name="Eckrich V."/>
            <person name="Rudrappa D."/>
            <person name="Qiu G."/>
            <person name="Blum P."/>
        </authorList>
    </citation>
    <scope>NUCLEOTIDE SEQUENCE [LARGE SCALE GENOMIC DNA]</scope>
    <source>
        <strain evidence="6 8">SARC-M1</strain>
    </source>
</reference>
<evidence type="ECO:0008006" key="13">
    <source>
        <dbReference type="Google" id="ProtNLM"/>
    </source>
</evidence>
<reference evidence="1 7" key="1">
    <citation type="journal article" date="2014" name="J. Bacteriol.">
        <title>Role of an Archaeal PitA Transporter in the Copper and Arsenic Resistance of Metallosphaera sedula, an Extreme Thermoacidophile.</title>
        <authorList>
            <person name="McCarthy S."/>
            <person name="Ai C."/>
            <person name="Wheaton G."/>
            <person name="Tevatia R."/>
            <person name="Eckrich V."/>
            <person name="Kelly R."/>
            <person name="Blum P."/>
        </authorList>
    </citation>
    <scope>NUCLEOTIDE SEQUENCE [LARGE SCALE GENOMIC DNA]</scope>
    <source>
        <strain evidence="1 7">CuR1</strain>
    </source>
</reference>
<dbReference type="InterPro" id="IPR023214">
    <property type="entry name" value="HAD_sf"/>
</dbReference>
<evidence type="ECO:0000313" key="5">
    <source>
        <dbReference type="EMBL" id="AKV81298.1"/>
    </source>
</evidence>
<evidence type="ECO:0000313" key="3">
    <source>
        <dbReference type="EMBL" id="AKV76802.1"/>
    </source>
</evidence>
<dbReference type="EMBL" id="CP012173">
    <property type="protein sequence ID" value="AKV76802.1"/>
    <property type="molecule type" value="Genomic_DNA"/>
</dbReference>
<evidence type="ECO:0000313" key="8">
    <source>
        <dbReference type="Proteomes" id="UP000056255"/>
    </source>
</evidence>
<evidence type="ECO:0000313" key="9">
    <source>
        <dbReference type="Proteomes" id="UP000061362"/>
    </source>
</evidence>
<dbReference type="EMBL" id="CP012176">
    <property type="protein sequence ID" value="AKV83536.1"/>
    <property type="molecule type" value="Genomic_DNA"/>
</dbReference>
<dbReference type="OMA" id="ITEWDPL"/>
<dbReference type="EMBL" id="CP012175">
    <property type="protein sequence ID" value="AKV81298.1"/>
    <property type="molecule type" value="Genomic_DNA"/>
</dbReference>
<dbReference type="AlphaFoldDB" id="A0A088E6S9"/>
<reference evidence="9 10" key="2">
    <citation type="journal article" date="2015" name="Genome Announc.">
        <title>Complete Genome Sequences of Evolved Arsenate-Resistant Metallosphaera sedula Strains.</title>
        <authorList>
            <person name="Ai C."/>
            <person name="McCarthy S."/>
            <person name="Schackwitz W."/>
            <person name="Martin J."/>
            <person name="Lipzen A."/>
            <person name="Blum P."/>
        </authorList>
    </citation>
    <scope>NUCLEOTIDE SEQUENCE [LARGE SCALE GENOMIC DNA]</scope>
    <source>
        <strain evidence="4 10">ARS120-1</strain>
        <strain evidence="5 9">ARS120-2</strain>
        <strain evidence="2 12">ARS50-1</strain>
        <strain evidence="3 11">ARS50-2</strain>
    </source>
</reference>
<dbReference type="PATRIC" id="fig|43687.5.peg.1699"/>
<evidence type="ECO:0000313" key="7">
    <source>
        <dbReference type="Proteomes" id="UP000029084"/>
    </source>
</evidence>
<dbReference type="GeneID" id="91756070"/>
<dbReference type="CDD" id="cd01427">
    <property type="entry name" value="HAD_like"/>
    <property type="match status" value="1"/>
</dbReference>
<protein>
    <recommendedName>
        <fullName evidence="13">HAD family hydrolase</fullName>
    </recommendedName>
</protein>
<dbReference type="RefSeq" id="WP_012021511.1">
    <property type="nucleotide sequence ID" value="NZ_AP019770.1"/>
</dbReference>
<dbReference type="InterPro" id="IPR036412">
    <property type="entry name" value="HAD-like_sf"/>
</dbReference>
<evidence type="ECO:0000313" key="6">
    <source>
        <dbReference type="EMBL" id="AKV83536.1"/>
    </source>
</evidence>
<dbReference type="Gene3D" id="3.40.50.1000">
    <property type="entry name" value="HAD superfamily/HAD-like"/>
    <property type="match status" value="1"/>
</dbReference>
<dbReference type="SUPFAM" id="SSF56784">
    <property type="entry name" value="HAD-like"/>
    <property type="match status" value="1"/>
</dbReference>
<evidence type="ECO:0000313" key="4">
    <source>
        <dbReference type="EMBL" id="AKV79053.1"/>
    </source>
</evidence>
<dbReference type="Proteomes" id="UP000068832">
    <property type="component" value="Chromosome"/>
</dbReference>
<dbReference type="Proteomes" id="UP000061362">
    <property type="component" value="Chromosome"/>
</dbReference>
<dbReference type="Proteomes" id="UP000062398">
    <property type="component" value="Chromosome"/>
</dbReference>
<name>A0A088E6S9_9CREN</name>
<dbReference type="EMBL" id="CP012172">
    <property type="protein sequence ID" value="AKV74563.1"/>
    <property type="molecule type" value="Genomic_DNA"/>
</dbReference>
<proteinExistence type="predicted"/>
<evidence type="ECO:0000313" key="2">
    <source>
        <dbReference type="EMBL" id="AKV74563.1"/>
    </source>
</evidence>